<dbReference type="Proteomes" id="UP000190648">
    <property type="component" value="Unassembled WGS sequence"/>
</dbReference>
<evidence type="ECO:0000313" key="1">
    <source>
        <dbReference type="EMBL" id="OPJ67740.1"/>
    </source>
</evidence>
<dbReference type="AlphaFoldDB" id="A0A1V4J6K7"/>
<name>A0A1V4J6K7_PATFA</name>
<reference evidence="1 2" key="1">
    <citation type="submission" date="2016-02" db="EMBL/GenBank/DDBJ databases">
        <title>Band-tailed pigeon sequencing and assembly.</title>
        <authorList>
            <person name="Soares A.E."/>
            <person name="Novak B.J."/>
            <person name="Rice E.S."/>
            <person name="O'Connell B."/>
            <person name="Chang D."/>
            <person name="Weber S."/>
            <person name="Shapiro B."/>
        </authorList>
    </citation>
    <scope>NUCLEOTIDE SEQUENCE [LARGE SCALE GENOMIC DNA]</scope>
    <source>
        <strain evidence="1">BTP2013</strain>
        <tissue evidence="1">Blood</tissue>
    </source>
</reference>
<proteinExistence type="predicted"/>
<organism evidence="1 2">
    <name type="scientific">Patagioenas fasciata monilis</name>
    <dbReference type="NCBI Taxonomy" id="372326"/>
    <lineage>
        <taxon>Eukaryota</taxon>
        <taxon>Metazoa</taxon>
        <taxon>Chordata</taxon>
        <taxon>Craniata</taxon>
        <taxon>Vertebrata</taxon>
        <taxon>Euteleostomi</taxon>
        <taxon>Archelosauria</taxon>
        <taxon>Archosauria</taxon>
        <taxon>Dinosauria</taxon>
        <taxon>Saurischia</taxon>
        <taxon>Theropoda</taxon>
        <taxon>Coelurosauria</taxon>
        <taxon>Aves</taxon>
        <taxon>Neognathae</taxon>
        <taxon>Neoaves</taxon>
        <taxon>Columbimorphae</taxon>
        <taxon>Columbiformes</taxon>
        <taxon>Columbidae</taxon>
        <taxon>Patagioenas</taxon>
    </lineage>
</organism>
<keyword evidence="2" id="KW-1185">Reference proteome</keyword>
<sequence>MRITKVDEDDKGGTAQRDGWDLLAIPFGRSFQNACSPGLLGGQPRGDASGPSLWRARLGALPRGGWNGEAGGSAGGGTALWEDTGRARAARRKTILRLNTFVMRVCLMKKVLLFYSYFAKLAGLKSKKKYDRRSKCR</sequence>
<gene>
    <name evidence="1" type="ORF">AV530_001979</name>
</gene>
<evidence type="ECO:0000313" key="2">
    <source>
        <dbReference type="Proteomes" id="UP000190648"/>
    </source>
</evidence>
<dbReference type="EMBL" id="LSYS01008925">
    <property type="protein sequence ID" value="OPJ67740.1"/>
    <property type="molecule type" value="Genomic_DNA"/>
</dbReference>
<protein>
    <submittedName>
        <fullName evidence="1">Uncharacterized protein</fullName>
    </submittedName>
</protein>
<comment type="caution">
    <text evidence="1">The sequence shown here is derived from an EMBL/GenBank/DDBJ whole genome shotgun (WGS) entry which is preliminary data.</text>
</comment>
<accession>A0A1V4J6K7</accession>